<organism evidence="11 12">
    <name type="scientific">Streptomyces beihaiensis</name>
    <dbReference type="NCBI Taxonomy" id="2984495"/>
    <lineage>
        <taxon>Bacteria</taxon>
        <taxon>Bacillati</taxon>
        <taxon>Actinomycetota</taxon>
        <taxon>Actinomycetes</taxon>
        <taxon>Kitasatosporales</taxon>
        <taxon>Streptomycetaceae</taxon>
        <taxon>Streptomyces</taxon>
    </lineage>
</organism>
<dbReference type="GO" id="GO:0016740">
    <property type="term" value="F:transferase activity"/>
    <property type="evidence" value="ECO:0007669"/>
    <property type="project" value="UniProtKB-KW"/>
</dbReference>
<dbReference type="Proteomes" id="UP001163064">
    <property type="component" value="Unassembled WGS sequence"/>
</dbReference>
<gene>
    <name evidence="11" type="ORF">OFY01_22670</name>
</gene>
<evidence type="ECO:0000256" key="2">
    <source>
        <dbReference type="ARBA" id="ARBA00011955"/>
    </source>
</evidence>
<dbReference type="EC" id="2.7.1.180" evidence="2"/>
<name>A0ABT3TZM6_9ACTN</name>
<evidence type="ECO:0000256" key="8">
    <source>
        <dbReference type="ARBA" id="ARBA00022842"/>
    </source>
</evidence>
<dbReference type="InterPro" id="IPR003374">
    <property type="entry name" value="ApbE-like_sf"/>
</dbReference>
<evidence type="ECO:0000256" key="3">
    <source>
        <dbReference type="ARBA" id="ARBA00016337"/>
    </source>
</evidence>
<evidence type="ECO:0000256" key="6">
    <source>
        <dbReference type="ARBA" id="ARBA00022723"/>
    </source>
</evidence>
<evidence type="ECO:0000256" key="7">
    <source>
        <dbReference type="ARBA" id="ARBA00022827"/>
    </source>
</evidence>
<reference evidence="11" key="1">
    <citation type="submission" date="2022-10" db="EMBL/GenBank/DDBJ databases">
        <title>Streptomyces beihaiensis sp. nov., a chitin degrading actinobacterium, isolated from shrimp pond soil.</title>
        <authorList>
            <person name="Xie J."/>
            <person name="Shen N."/>
        </authorList>
    </citation>
    <scope>NUCLEOTIDE SEQUENCE</scope>
    <source>
        <strain evidence="11">GXMU-J5</strain>
    </source>
</reference>
<dbReference type="Gene3D" id="3.10.520.10">
    <property type="entry name" value="ApbE-like domains"/>
    <property type="match status" value="2"/>
</dbReference>
<evidence type="ECO:0000313" key="12">
    <source>
        <dbReference type="Proteomes" id="UP001163064"/>
    </source>
</evidence>
<evidence type="ECO:0000256" key="4">
    <source>
        <dbReference type="ARBA" id="ARBA00022630"/>
    </source>
</evidence>
<comment type="catalytic activity">
    <reaction evidence="10">
        <text>L-threonyl-[protein] + FAD = FMN-L-threonyl-[protein] + AMP + H(+)</text>
        <dbReference type="Rhea" id="RHEA:36847"/>
        <dbReference type="Rhea" id="RHEA-COMP:11060"/>
        <dbReference type="Rhea" id="RHEA-COMP:11061"/>
        <dbReference type="ChEBI" id="CHEBI:15378"/>
        <dbReference type="ChEBI" id="CHEBI:30013"/>
        <dbReference type="ChEBI" id="CHEBI:57692"/>
        <dbReference type="ChEBI" id="CHEBI:74257"/>
        <dbReference type="ChEBI" id="CHEBI:456215"/>
        <dbReference type="EC" id="2.7.1.180"/>
    </reaction>
</comment>
<keyword evidence="7" id="KW-0274">FAD</keyword>
<dbReference type="RefSeq" id="WP_266602821.1">
    <property type="nucleotide sequence ID" value="NZ_JAPHNL010000274.1"/>
</dbReference>
<protein>
    <recommendedName>
        <fullName evidence="3">FAD:protein FMN transferase</fullName>
        <ecNumber evidence="2">2.7.1.180</ecNumber>
    </recommendedName>
    <alternativeName>
        <fullName evidence="9">Flavin transferase</fullName>
    </alternativeName>
</protein>
<evidence type="ECO:0000256" key="5">
    <source>
        <dbReference type="ARBA" id="ARBA00022679"/>
    </source>
</evidence>
<proteinExistence type="predicted"/>
<evidence type="ECO:0000256" key="1">
    <source>
        <dbReference type="ARBA" id="ARBA00001946"/>
    </source>
</evidence>
<comment type="caution">
    <text evidence="11">The sequence shown here is derived from an EMBL/GenBank/DDBJ whole genome shotgun (WGS) entry which is preliminary data.</text>
</comment>
<evidence type="ECO:0000313" key="11">
    <source>
        <dbReference type="EMBL" id="MCX3062507.1"/>
    </source>
</evidence>
<dbReference type="EMBL" id="JAPHNL010000274">
    <property type="protein sequence ID" value="MCX3062507.1"/>
    <property type="molecule type" value="Genomic_DNA"/>
</dbReference>
<evidence type="ECO:0000256" key="10">
    <source>
        <dbReference type="ARBA" id="ARBA00048540"/>
    </source>
</evidence>
<comment type="cofactor">
    <cofactor evidence="1">
        <name>Mg(2+)</name>
        <dbReference type="ChEBI" id="CHEBI:18420"/>
    </cofactor>
</comment>
<dbReference type="PANTHER" id="PTHR30040">
    <property type="entry name" value="THIAMINE BIOSYNTHESIS LIPOPROTEIN APBE"/>
    <property type="match status" value="1"/>
</dbReference>
<dbReference type="InterPro" id="IPR024932">
    <property type="entry name" value="ApbE"/>
</dbReference>
<sequence length="239" mass="24750">MGTVFSFTVRDAPAPALRRALDQAEELLHHVDRVFSPFRDDSAVSALSRGEAVPERWRTEVAEVLGLCERAERRSEGWFSARHSTGLDPSGLVKGWAVEGAARLLREAGGGDVCVNGGGDVQLHGGPWRVGVAHPIRTGEVAAVVESQAGPLAVATSGTAERGCHIVDPHTGAPPTGAPLSLTVVCPTLTEADTLATAAYARGAGARTWLAGLPRVAAFAVEADGSTWTTGEFAGAVPS</sequence>
<keyword evidence="4" id="KW-0285">Flavoprotein</keyword>
<dbReference type="SUPFAM" id="SSF143631">
    <property type="entry name" value="ApbE-like"/>
    <property type="match status" value="1"/>
</dbReference>
<keyword evidence="12" id="KW-1185">Reference proteome</keyword>
<accession>A0ABT3TZM6</accession>
<keyword evidence="6" id="KW-0479">Metal-binding</keyword>
<keyword evidence="5 11" id="KW-0808">Transferase</keyword>
<evidence type="ECO:0000256" key="9">
    <source>
        <dbReference type="ARBA" id="ARBA00031306"/>
    </source>
</evidence>
<keyword evidence="8" id="KW-0460">Magnesium</keyword>
<dbReference type="Pfam" id="PF02424">
    <property type="entry name" value="ApbE"/>
    <property type="match status" value="2"/>
</dbReference>
<dbReference type="PANTHER" id="PTHR30040:SF2">
    <property type="entry name" value="FAD:PROTEIN FMN TRANSFERASE"/>
    <property type="match status" value="1"/>
</dbReference>